<organism>
    <name type="scientific">Branchiostoma floridae</name>
    <name type="common">Florida lancelet</name>
    <name type="synonym">Amphioxus</name>
    <dbReference type="NCBI Taxonomy" id="7739"/>
    <lineage>
        <taxon>Eukaryota</taxon>
        <taxon>Metazoa</taxon>
        <taxon>Chordata</taxon>
        <taxon>Cephalochordata</taxon>
        <taxon>Leptocardii</taxon>
        <taxon>Amphioxiformes</taxon>
        <taxon>Branchiostomatidae</taxon>
        <taxon>Branchiostoma</taxon>
    </lineage>
</organism>
<accession>C3ZJP9</accession>
<name>C3ZJP9_BRAFL</name>
<dbReference type="InParanoid" id="C3ZJP9"/>
<protein>
    <submittedName>
        <fullName evidence="1">Uncharacterized protein</fullName>
    </submittedName>
</protein>
<reference evidence="1" key="1">
    <citation type="journal article" date="2008" name="Nature">
        <title>The amphioxus genome and the evolution of the chordate karyotype.</title>
        <authorList>
            <consortium name="US DOE Joint Genome Institute (JGI-PGF)"/>
            <person name="Putnam N.H."/>
            <person name="Butts T."/>
            <person name="Ferrier D.E.K."/>
            <person name="Furlong R.F."/>
            <person name="Hellsten U."/>
            <person name="Kawashima T."/>
            <person name="Robinson-Rechavi M."/>
            <person name="Shoguchi E."/>
            <person name="Terry A."/>
            <person name="Yu J.-K."/>
            <person name="Benito-Gutierrez E.L."/>
            <person name="Dubchak I."/>
            <person name="Garcia-Fernandez J."/>
            <person name="Gibson-Brown J.J."/>
            <person name="Grigoriev I.V."/>
            <person name="Horton A.C."/>
            <person name="de Jong P.J."/>
            <person name="Jurka J."/>
            <person name="Kapitonov V.V."/>
            <person name="Kohara Y."/>
            <person name="Kuroki Y."/>
            <person name="Lindquist E."/>
            <person name="Lucas S."/>
            <person name="Osoegawa K."/>
            <person name="Pennacchio L.A."/>
            <person name="Salamov A.A."/>
            <person name="Satou Y."/>
            <person name="Sauka-Spengler T."/>
            <person name="Schmutz J."/>
            <person name="Shin-I T."/>
            <person name="Toyoda A."/>
            <person name="Bronner-Fraser M."/>
            <person name="Fujiyama A."/>
            <person name="Holland L.Z."/>
            <person name="Holland P.W.H."/>
            <person name="Satoh N."/>
            <person name="Rokhsar D.S."/>
        </authorList>
    </citation>
    <scope>NUCLEOTIDE SEQUENCE [LARGE SCALE GENOMIC DNA]</scope>
    <source>
        <strain evidence="1">S238N-H82</strain>
        <tissue evidence="1">Testes</tissue>
    </source>
</reference>
<sequence>MDITGESSNITTGILQPFQPIPDDACSIIPDFQGIFVPSQVANRAPAFFHDIEKFLKVEIANGNQFLHGLNMNFVKQLIDFTLQHAKIFTGNEKKPFLMSECFNSCAVYNTGPDTLCYKDAVAVIPVLSEPRVPATSVITHQGHLNVHPAWTVPKYKWEWALTDMLTAVRNMADYDETYKDFPEILRNSTYHMILMDFMTMTLQGNFIWSKLYNMLKNRLPGARGIGASSKALVATKMIEYLRAAWVPYAGISRPENVFPVNHTLGDNVSFITANFFRHVKENPTEDIDLADIADKIPKSVPDPKASFYVAMEKLWNEKYKKTAVMTTIAKQMQVLTLPVQGYVEISHRSVTMVPPGSKMTILRA</sequence>
<proteinExistence type="predicted"/>
<evidence type="ECO:0000313" key="1">
    <source>
        <dbReference type="EMBL" id="EEN47184.1"/>
    </source>
</evidence>
<gene>
    <name evidence="1" type="ORF">BRAFLDRAFT_105375</name>
</gene>
<dbReference type="AlphaFoldDB" id="C3ZJP9"/>
<dbReference type="EMBL" id="GG666633">
    <property type="protein sequence ID" value="EEN47184.1"/>
    <property type="molecule type" value="Genomic_DNA"/>
</dbReference>